<feature type="domain" description="PEP-utilising enzyme mobile" evidence="16">
    <location>
        <begin position="492"/>
        <end position="558"/>
    </location>
</feature>
<evidence type="ECO:0000256" key="3">
    <source>
        <dbReference type="ARBA" id="ARBA00007837"/>
    </source>
</evidence>
<evidence type="ECO:0000256" key="12">
    <source>
        <dbReference type="PIRNR" id="PIRNR000853"/>
    </source>
</evidence>
<feature type="active site" description="Tele-phosphohistidine intermediate" evidence="13">
    <location>
        <position position="524"/>
    </location>
</feature>
<evidence type="ECO:0000256" key="6">
    <source>
        <dbReference type="ARBA" id="ARBA00022679"/>
    </source>
</evidence>
<dbReference type="GO" id="GO:0005524">
    <property type="term" value="F:ATP binding"/>
    <property type="evidence" value="ECO:0007669"/>
    <property type="project" value="UniProtKB-UniRule"/>
</dbReference>
<dbReference type="InterPro" id="IPR018274">
    <property type="entry name" value="PEP_util_AS"/>
</dbReference>
<feature type="binding site" evidence="14">
    <location>
        <position position="838"/>
    </location>
    <ligand>
        <name>substrate</name>
    </ligand>
</feature>
<dbReference type="InterPro" id="IPR015813">
    <property type="entry name" value="Pyrv/PenolPyrv_kinase-like_dom"/>
</dbReference>
<dbReference type="InterPro" id="IPR002192">
    <property type="entry name" value="PPDK_AMP/ATP-bd"/>
</dbReference>
<dbReference type="Gene3D" id="3.20.20.60">
    <property type="entry name" value="Phosphoenolpyruvate-binding domains"/>
    <property type="match status" value="1"/>
</dbReference>
<feature type="binding site" evidence="14">
    <location>
        <position position="839"/>
    </location>
    <ligand>
        <name>substrate</name>
    </ligand>
</feature>
<keyword evidence="7 15" id="KW-0479">Metal-binding</keyword>
<evidence type="ECO:0000256" key="10">
    <source>
        <dbReference type="ARBA" id="ARBA00022840"/>
    </source>
</evidence>
<feature type="binding site" evidence="14">
    <location>
        <position position="837"/>
    </location>
    <ligand>
        <name>substrate</name>
    </ligand>
</feature>
<evidence type="ECO:0000256" key="2">
    <source>
        <dbReference type="ARBA" id="ARBA00003144"/>
    </source>
</evidence>
<evidence type="ECO:0000256" key="7">
    <source>
        <dbReference type="ARBA" id="ARBA00022723"/>
    </source>
</evidence>
<dbReference type="InterPro" id="IPR023151">
    <property type="entry name" value="PEP_util_CS"/>
</dbReference>
<dbReference type="EMBL" id="CAADFO010000005">
    <property type="protein sequence ID" value="VFK23506.1"/>
    <property type="molecule type" value="Genomic_DNA"/>
</dbReference>
<evidence type="ECO:0000259" key="18">
    <source>
        <dbReference type="Pfam" id="PF02896"/>
    </source>
</evidence>
<feature type="domain" description="PEP-utilising enzyme C-terminal" evidence="18">
    <location>
        <begin position="587"/>
        <end position="938"/>
    </location>
</feature>
<sequence>MDTWGGNKSRLQPVPIILNLISLTSEASPQTDKALFGISKPKLKTWLIREAEREINQILQECTIMATKQNKRIYYFGKTKSDGTKEMKALLGGKGANLAEMTSIGLPVPPGFTITTETCAAYNEIGGKLPEGLMDEVHENMSLMEKETGKNFGSNENPLLVSVRSGAAVSMPGMMDTVLNLGLNDAALEGLIVASGNRRFALDAYRRLINMFGDVVMGVDHEKFEEEFDKVKANYGVKLDTELDEDGLVDLIHAYKEVYKSHTGENFPQDPFEQLEKAIEAVFKSWNIPRAVEYRRINEITGLMGTAVNVQTMVFGNMGEDSGTGVAFTRNPSTGENKFYGEFLVNAQGEDVVAGIRTPQPVSEMSAWRKDIYDQLLEVKNILEKHYQEMEDFEFTIESGTLYMLQTRTGKRTGQAAVKIAVEMVAEKLITEKVGVTRVPPNDLNQLLLPTFDPKAQRDVLTTGLPASPGAASGKLAFTADEAVHRSENGETVLLVRKETSPEDISGMHMASGILTSTGGMTSHAAVVARGWGKCCVAGAGEIMIDEKNAKITVNGRTFGQDDVLSIDGSSGEVMAGEISRREPELSGDFATLMEWADKYRRLKVRANADTPEDATRARNFGAEGIGLCRTEHMFFEGDRITSMREMILADNQDARRAALAKLLPYQRDDFEGIFTAMKDLPVTVRLLDPPLHEFLPHDEKAQAELASAIGVSVDYVTARVSQLHETNPMLGHRGCRLSITYPEILDMQVQAITEAAIDCREKGIQALPEIMIPLVGSAKELAVLRKQALEVIERTKKDKNFKGELPIPVGTMIEIPRAALTADDIAEQADFFSFGTNDLTQMAFGFSRDDIGTFLPDYLRLEIFERDPFQGLDTNGVGQLVEMGVSKGRKTNKSLKVGICGEHGGDPASISFCDRVGLDYVSCSPFRVSVALLAAAQSALE</sequence>
<dbReference type="InterPro" id="IPR013815">
    <property type="entry name" value="ATP_grasp_subdomain_1"/>
</dbReference>
<comment type="catalytic activity">
    <reaction evidence="12">
        <text>pyruvate + phosphate + ATP = phosphoenolpyruvate + AMP + diphosphate + H(+)</text>
        <dbReference type="Rhea" id="RHEA:10756"/>
        <dbReference type="ChEBI" id="CHEBI:15361"/>
        <dbReference type="ChEBI" id="CHEBI:15378"/>
        <dbReference type="ChEBI" id="CHEBI:30616"/>
        <dbReference type="ChEBI" id="CHEBI:33019"/>
        <dbReference type="ChEBI" id="CHEBI:43474"/>
        <dbReference type="ChEBI" id="CHEBI:58702"/>
        <dbReference type="ChEBI" id="CHEBI:456215"/>
        <dbReference type="EC" id="2.7.9.1"/>
    </reaction>
</comment>
<dbReference type="Gene3D" id="1.10.189.10">
    <property type="entry name" value="Pyruvate Phosphate Dikinase, domain 2"/>
    <property type="match status" value="1"/>
</dbReference>
<dbReference type="Pfam" id="PF01326">
    <property type="entry name" value="PPDK_N"/>
    <property type="match status" value="3"/>
</dbReference>
<dbReference type="InterPro" id="IPR040442">
    <property type="entry name" value="Pyrv_kinase-like_dom_sf"/>
</dbReference>
<feature type="binding site" evidence="14">
    <location>
        <position position="686"/>
    </location>
    <ligand>
        <name>substrate</name>
    </ligand>
</feature>
<feature type="binding site" evidence="14">
    <location>
        <position position="630"/>
    </location>
    <ligand>
        <name>substrate</name>
    </ligand>
</feature>
<dbReference type="AlphaFoldDB" id="A0A450X2I9"/>
<dbReference type="InterPro" id="IPR000121">
    <property type="entry name" value="PEP_util_C"/>
</dbReference>
<feature type="domain" description="Pyruvate phosphate dikinase AMP/ATP-binding" evidence="17">
    <location>
        <begin position="134"/>
        <end position="360"/>
    </location>
</feature>
<evidence type="ECO:0000256" key="5">
    <source>
        <dbReference type="ARBA" id="ARBA00020138"/>
    </source>
</evidence>
<dbReference type="SUPFAM" id="SSF56059">
    <property type="entry name" value="Glutathione synthetase ATP-binding domain-like"/>
    <property type="match status" value="1"/>
</dbReference>
<dbReference type="GO" id="GO:0050242">
    <property type="term" value="F:pyruvate, phosphate dikinase activity"/>
    <property type="evidence" value="ECO:0007669"/>
    <property type="project" value="UniProtKB-UniRule"/>
</dbReference>
<dbReference type="PROSITE" id="PS00370">
    <property type="entry name" value="PEP_ENZYMES_PHOS_SITE"/>
    <property type="match status" value="1"/>
</dbReference>
<comment type="function">
    <text evidence="2">Catalyzes the reversible phosphorylation of pyruvate and phosphate.</text>
</comment>
<evidence type="ECO:0000256" key="13">
    <source>
        <dbReference type="PIRSR" id="PIRSR000853-1"/>
    </source>
</evidence>
<dbReference type="Gene3D" id="3.30.470.20">
    <property type="entry name" value="ATP-grasp fold, B domain"/>
    <property type="match status" value="1"/>
</dbReference>
<keyword evidence="6" id="KW-0808">Transferase</keyword>
<feature type="domain" description="Pyruvate phosphate dikinase AMP/ATP-binding" evidence="17">
    <location>
        <begin position="374"/>
        <end position="428"/>
    </location>
</feature>
<dbReference type="GO" id="GO:0016301">
    <property type="term" value="F:kinase activity"/>
    <property type="evidence" value="ECO:0007669"/>
    <property type="project" value="UniProtKB-UniRule"/>
</dbReference>
<dbReference type="PANTHER" id="PTHR22931:SF9">
    <property type="entry name" value="PYRUVATE, PHOSPHATE DIKINASE 1, CHLOROPLASTIC"/>
    <property type="match status" value="1"/>
</dbReference>
<organism evidence="19">
    <name type="scientific">Candidatus Kentrum sp. MB</name>
    <dbReference type="NCBI Taxonomy" id="2138164"/>
    <lineage>
        <taxon>Bacteria</taxon>
        <taxon>Pseudomonadati</taxon>
        <taxon>Pseudomonadota</taxon>
        <taxon>Gammaproteobacteria</taxon>
        <taxon>Candidatus Kentrum</taxon>
    </lineage>
</organism>
<dbReference type="PANTHER" id="PTHR22931">
    <property type="entry name" value="PHOSPHOENOLPYRUVATE DIKINASE-RELATED"/>
    <property type="match status" value="1"/>
</dbReference>
<protein>
    <recommendedName>
        <fullName evidence="5 12">Pyruvate, phosphate dikinase</fullName>
        <ecNumber evidence="4 12">2.7.9.1</ecNumber>
    </recommendedName>
</protein>
<feature type="domain" description="Pyruvate phosphate dikinase AMP/ATP-binding" evidence="17">
    <location>
        <begin position="89"/>
        <end position="124"/>
    </location>
</feature>
<keyword evidence="19" id="KW-0670">Pyruvate</keyword>
<dbReference type="Pfam" id="PF02896">
    <property type="entry name" value="PEP-utilizers_C"/>
    <property type="match status" value="1"/>
</dbReference>
<dbReference type="Gene3D" id="1.20.80.30">
    <property type="match status" value="1"/>
</dbReference>
<evidence type="ECO:0000256" key="4">
    <source>
        <dbReference type="ARBA" id="ARBA00011994"/>
    </source>
</evidence>
<evidence type="ECO:0000256" key="9">
    <source>
        <dbReference type="ARBA" id="ARBA00022777"/>
    </source>
</evidence>
<dbReference type="InterPro" id="IPR008279">
    <property type="entry name" value="PEP-util_enz_mobile_dom"/>
</dbReference>
<name>A0A450X2I9_9GAMM</name>
<dbReference type="InterPro" id="IPR010121">
    <property type="entry name" value="Pyruvate_phosphate_dikinase"/>
</dbReference>
<keyword evidence="10" id="KW-0067">ATP-binding</keyword>
<dbReference type="Gene3D" id="3.30.1490.20">
    <property type="entry name" value="ATP-grasp fold, A domain"/>
    <property type="match status" value="1"/>
</dbReference>
<keyword evidence="9 19" id="KW-0418">Kinase</keyword>
<dbReference type="SUPFAM" id="SSF51621">
    <property type="entry name" value="Phosphoenolpyruvate/pyruvate domain"/>
    <property type="match status" value="1"/>
</dbReference>
<keyword evidence="11 15" id="KW-0460">Magnesium</keyword>
<dbReference type="SUPFAM" id="SSF52009">
    <property type="entry name" value="Phosphohistidine domain"/>
    <property type="match status" value="1"/>
</dbReference>
<feature type="binding site" evidence="15">
    <location>
        <position position="839"/>
    </location>
    <ligand>
        <name>Mg(2+)</name>
        <dbReference type="ChEBI" id="CHEBI:18420"/>
    </ligand>
</feature>
<dbReference type="NCBIfam" id="TIGR01828">
    <property type="entry name" value="pyru_phos_dikin"/>
    <property type="match status" value="1"/>
</dbReference>
<dbReference type="NCBIfam" id="NF004531">
    <property type="entry name" value="PRK05878.1"/>
    <property type="match status" value="1"/>
</dbReference>
<dbReference type="PIRSF" id="PIRSF000853">
    <property type="entry name" value="PPDK"/>
    <property type="match status" value="1"/>
</dbReference>
<feature type="binding site" evidence="15">
    <location>
        <position position="815"/>
    </location>
    <ligand>
        <name>Mg(2+)</name>
        <dbReference type="ChEBI" id="CHEBI:18420"/>
    </ligand>
</feature>
<comment type="similarity">
    <text evidence="3 12">Belongs to the PEP-utilizing enzyme family.</text>
</comment>
<keyword evidence="8" id="KW-0547">Nucleotide-binding</keyword>
<evidence type="ECO:0000313" key="19">
    <source>
        <dbReference type="EMBL" id="VFK23506.1"/>
    </source>
</evidence>
<comment type="cofactor">
    <cofactor evidence="1 12 15">
        <name>Mg(2+)</name>
        <dbReference type="ChEBI" id="CHEBI:18420"/>
    </cofactor>
</comment>
<proteinExistence type="inferred from homology"/>
<evidence type="ECO:0000256" key="15">
    <source>
        <dbReference type="PIRSR" id="PIRSR000853-3"/>
    </source>
</evidence>
<dbReference type="PROSITE" id="PS00742">
    <property type="entry name" value="PEP_ENZYMES_2"/>
    <property type="match status" value="1"/>
</dbReference>
<feature type="active site" description="Proton donor" evidence="13">
    <location>
        <position position="901"/>
    </location>
</feature>
<feature type="binding site" evidence="14">
    <location>
        <position position="815"/>
    </location>
    <ligand>
        <name>substrate</name>
    </ligand>
</feature>
<gene>
    <name evidence="19" type="ORF">BECKMB1821G_GA0114241_100525</name>
</gene>
<dbReference type="Pfam" id="PF00391">
    <property type="entry name" value="PEP-utilizers"/>
    <property type="match status" value="1"/>
</dbReference>
<evidence type="ECO:0000259" key="16">
    <source>
        <dbReference type="Pfam" id="PF00391"/>
    </source>
</evidence>
<evidence type="ECO:0000256" key="8">
    <source>
        <dbReference type="ARBA" id="ARBA00022741"/>
    </source>
</evidence>
<dbReference type="InterPro" id="IPR036637">
    <property type="entry name" value="Phosphohistidine_dom_sf"/>
</dbReference>
<reference evidence="19" key="1">
    <citation type="submission" date="2019-02" db="EMBL/GenBank/DDBJ databases">
        <authorList>
            <person name="Gruber-Vodicka R. H."/>
            <person name="Seah K. B. B."/>
        </authorList>
    </citation>
    <scope>NUCLEOTIDE SEQUENCE</scope>
    <source>
        <strain evidence="19">BECK_BZ197</strain>
    </source>
</reference>
<feature type="binding site" evidence="14">
    <location>
        <position position="836"/>
    </location>
    <ligand>
        <name>substrate</name>
    </ligand>
</feature>
<accession>A0A450X2I9</accession>
<dbReference type="Gene3D" id="3.50.30.10">
    <property type="entry name" value="Phosphohistidine domain"/>
    <property type="match status" value="1"/>
</dbReference>
<dbReference type="EC" id="2.7.9.1" evidence="4 12"/>
<dbReference type="GO" id="GO:0046872">
    <property type="term" value="F:metal ion binding"/>
    <property type="evidence" value="ECO:0007669"/>
    <property type="project" value="UniProtKB-UniRule"/>
</dbReference>
<evidence type="ECO:0000256" key="14">
    <source>
        <dbReference type="PIRSR" id="PIRSR000853-2"/>
    </source>
</evidence>
<evidence type="ECO:0000259" key="17">
    <source>
        <dbReference type="Pfam" id="PF01326"/>
    </source>
</evidence>
<evidence type="ECO:0000256" key="1">
    <source>
        <dbReference type="ARBA" id="ARBA00001946"/>
    </source>
</evidence>
<evidence type="ECO:0000256" key="11">
    <source>
        <dbReference type="ARBA" id="ARBA00022842"/>
    </source>
</evidence>